<feature type="transmembrane region" description="Helical" evidence="7">
    <location>
        <begin position="378"/>
        <end position="398"/>
    </location>
</feature>
<keyword evidence="4 7" id="KW-0472">Membrane</keyword>
<keyword evidence="3 7" id="KW-1133">Transmembrane helix</keyword>
<comment type="caution">
    <text evidence="10">The sequence shown here is derived from an EMBL/GenBank/DDBJ whole genome shotgun (WGS) entry which is preliminary data.</text>
</comment>
<evidence type="ECO:0000313" key="11">
    <source>
        <dbReference type="Proteomes" id="UP001165065"/>
    </source>
</evidence>
<feature type="domain" description="GPR180/TMEM145 transmembrane" evidence="8">
    <location>
        <begin position="202"/>
        <end position="420"/>
    </location>
</feature>
<dbReference type="Proteomes" id="UP001165065">
    <property type="component" value="Unassembled WGS sequence"/>
</dbReference>
<dbReference type="GO" id="GO:0007186">
    <property type="term" value="P:G protein-coupled receptor signaling pathway"/>
    <property type="evidence" value="ECO:0007669"/>
    <property type="project" value="InterPro"/>
</dbReference>
<feature type="transmembrane region" description="Helical" evidence="7">
    <location>
        <begin position="334"/>
        <end position="357"/>
    </location>
</feature>
<reference evidence="11" key="1">
    <citation type="journal article" date="2023" name="Commun. Biol.">
        <title>Genome analysis of Parmales, the sister group of diatoms, reveals the evolutionary specialization of diatoms from phago-mixotrophs to photoautotrophs.</title>
        <authorList>
            <person name="Ban H."/>
            <person name="Sato S."/>
            <person name="Yoshikawa S."/>
            <person name="Yamada K."/>
            <person name="Nakamura Y."/>
            <person name="Ichinomiya M."/>
            <person name="Sato N."/>
            <person name="Blanc-Mathieu R."/>
            <person name="Endo H."/>
            <person name="Kuwata A."/>
            <person name="Ogata H."/>
        </authorList>
    </citation>
    <scope>NUCLEOTIDE SEQUENCE [LARGE SCALE GENOMIC DNA]</scope>
</reference>
<protein>
    <recommendedName>
        <fullName evidence="12">Intimal thickness related receptor IRP domain-containing protein</fullName>
    </recommendedName>
</protein>
<feature type="transmembrane region" description="Helical" evidence="7">
    <location>
        <begin position="197"/>
        <end position="216"/>
    </location>
</feature>
<dbReference type="InterPro" id="IPR047831">
    <property type="entry name" value="GPR180/TMEM145"/>
</dbReference>
<keyword evidence="5" id="KW-0325">Glycoprotein</keyword>
<evidence type="ECO:0000256" key="7">
    <source>
        <dbReference type="SAM" id="Phobius"/>
    </source>
</evidence>
<feature type="transmembrane region" description="Helical" evidence="7">
    <location>
        <begin position="228"/>
        <end position="250"/>
    </location>
</feature>
<evidence type="ECO:0000256" key="6">
    <source>
        <dbReference type="SAM" id="MobiDB-lite"/>
    </source>
</evidence>
<comment type="subcellular location">
    <subcellularLocation>
        <location evidence="1">Membrane</location>
        <topology evidence="1">Multi-pass membrane protein</topology>
    </subcellularLocation>
</comment>
<dbReference type="AlphaFoldDB" id="A0A9W7GMK5"/>
<dbReference type="OrthoDB" id="45670at2759"/>
<dbReference type="InterPro" id="IPR053880">
    <property type="entry name" value="GPR180-like_N"/>
</dbReference>
<proteinExistence type="predicted"/>
<evidence type="ECO:0000256" key="1">
    <source>
        <dbReference type="ARBA" id="ARBA00004141"/>
    </source>
</evidence>
<feature type="transmembrane region" description="Helical" evidence="7">
    <location>
        <begin position="305"/>
        <end position="322"/>
    </location>
</feature>
<dbReference type="Pfam" id="PF21892">
    <property type="entry name" value="TMEM145_N"/>
    <property type="match status" value="1"/>
</dbReference>
<gene>
    <name evidence="10" type="ORF">TrCOL_g5314</name>
</gene>
<feature type="domain" description="GPR180-like N-terminal" evidence="9">
    <location>
        <begin position="48"/>
        <end position="153"/>
    </location>
</feature>
<name>A0A9W7GMK5_9STRA</name>
<dbReference type="GO" id="GO:0019236">
    <property type="term" value="P:response to pheromone"/>
    <property type="evidence" value="ECO:0007669"/>
    <property type="project" value="InterPro"/>
</dbReference>
<dbReference type="Pfam" id="PF10192">
    <property type="entry name" value="GPR180-TMEM145_TM"/>
    <property type="match status" value="1"/>
</dbReference>
<feature type="transmembrane region" description="Helical" evidence="7">
    <location>
        <begin position="270"/>
        <end position="293"/>
    </location>
</feature>
<dbReference type="EMBL" id="BRYA01000331">
    <property type="protein sequence ID" value="GMI47138.1"/>
    <property type="molecule type" value="Genomic_DNA"/>
</dbReference>
<dbReference type="GO" id="GO:0016020">
    <property type="term" value="C:membrane"/>
    <property type="evidence" value="ECO:0007669"/>
    <property type="project" value="UniProtKB-SubCell"/>
</dbReference>
<evidence type="ECO:0000256" key="2">
    <source>
        <dbReference type="ARBA" id="ARBA00022692"/>
    </source>
</evidence>
<evidence type="ECO:0000256" key="4">
    <source>
        <dbReference type="ARBA" id="ARBA00023136"/>
    </source>
</evidence>
<accession>A0A9W7GMK5</accession>
<feature type="region of interest" description="Disordered" evidence="6">
    <location>
        <begin position="463"/>
        <end position="490"/>
    </location>
</feature>
<keyword evidence="2 7" id="KW-0812">Transmembrane</keyword>
<evidence type="ECO:0000259" key="9">
    <source>
        <dbReference type="Pfam" id="PF21892"/>
    </source>
</evidence>
<sequence>MSKISSKTFDTFSSWSYIDRFVFIPTPSTDLDTFGGPSTDEGLKFIKNNYGLLEFSVDFAATTHPSLLLYYGSFDEWNDVYTSTDNCLERLERASSKLDLKSRGSAVKEIDSLTELRFVGREMTRASGYVYFTSNTPQWFFFVISNCEPQQNGADAERCANEGYCQGPTIARIDYNFTNGSSLSKKHFSYDVFGLRAMYIVFFTFQVLLTITCRFLRNVLSQLNKYHVTVQLLTCSVTLAAVSHLFSVVAYEELAGKGLEHNELHSAASFLFNLSDLLMVYLLVFLGKGWTLVRYKISSGGRLKLTVLMTFTLFSSIALDGWKTAGFDTATVVFFYATPPGVCFMCLRTATALWFYYCCWTTQKSFQTKRNFFLRFKIFFTSWLLARPIICVACIYGLDDNERMKYVVSWDTCMLFIGHAALVAMYIPNVNYNKGFPFHKVSSAMLGLVQGQSASEYLRDLQANGQGRDNNGERDESRPPPQQRLQNNEGALFSVRQAKSLMKSSGIEMYQTMTTLKGAAEDLITTLRDLDDYEGEDISFSREQFRQGGSGGQSMADLEQF</sequence>
<evidence type="ECO:0000259" key="8">
    <source>
        <dbReference type="Pfam" id="PF10192"/>
    </source>
</evidence>
<feature type="transmembrane region" description="Helical" evidence="7">
    <location>
        <begin position="404"/>
        <end position="427"/>
    </location>
</feature>
<evidence type="ECO:0000256" key="3">
    <source>
        <dbReference type="ARBA" id="ARBA00022989"/>
    </source>
</evidence>
<evidence type="ECO:0008006" key="12">
    <source>
        <dbReference type="Google" id="ProtNLM"/>
    </source>
</evidence>
<dbReference type="InterPro" id="IPR019336">
    <property type="entry name" value="GPR180/TMEM145_TM"/>
</dbReference>
<dbReference type="PANTHER" id="PTHR23252:SF24">
    <property type="entry name" value="TRANSMEMBRANE PROTEIN 145"/>
    <property type="match status" value="1"/>
</dbReference>
<dbReference type="PANTHER" id="PTHR23252">
    <property type="entry name" value="INTIMAL THICKNESS RECEPTOR-RELATED"/>
    <property type="match status" value="1"/>
</dbReference>
<organism evidence="10 11">
    <name type="scientific">Triparma columacea</name>
    <dbReference type="NCBI Taxonomy" id="722753"/>
    <lineage>
        <taxon>Eukaryota</taxon>
        <taxon>Sar</taxon>
        <taxon>Stramenopiles</taxon>
        <taxon>Ochrophyta</taxon>
        <taxon>Bolidophyceae</taxon>
        <taxon>Parmales</taxon>
        <taxon>Triparmaceae</taxon>
        <taxon>Triparma</taxon>
    </lineage>
</organism>
<evidence type="ECO:0000313" key="10">
    <source>
        <dbReference type="EMBL" id="GMI47138.1"/>
    </source>
</evidence>
<evidence type="ECO:0000256" key="5">
    <source>
        <dbReference type="ARBA" id="ARBA00023180"/>
    </source>
</evidence>
<keyword evidence="11" id="KW-1185">Reference proteome</keyword>